<evidence type="ECO:0000313" key="1">
    <source>
        <dbReference type="EMBL" id="NKI19598.1"/>
    </source>
</evidence>
<comment type="caution">
    <text evidence="1">The sequence shown here is derived from an EMBL/GenBank/DDBJ whole genome shotgun (WGS) entry which is preliminary data.</text>
</comment>
<reference evidence="1 2" key="1">
    <citation type="submission" date="2020-04" db="EMBL/GenBank/DDBJ databases">
        <authorList>
            <person name="Yoon J."/>
        </authorList>
    </citation>
    <scope>NUCLEOTIDE SEQUENCE [LARGE SCALE GENOMIC DNA]</scope>
    <source>
        <strain evidence="1 2">KMU-166</strain>
    </source>
</reference>
<dbReference type="EMBL" id="JAAWWK010000009">
    <property type="protein sequence ID" value="NKI19598.1"/>
    <property type="molecule type" value="Genomic_DNA"/>
</dbReference>
<dbReference type="NCBIfam" id="NF038032">
    <property type="entry name" value="CehA_McbA_metalo"/>
    <property type="match status" value="1"/>
</dbReference>
<dbReference type="InterPro" id="IPR016195">
    <property type="entry name" value="Pol/histidinol_Pase-like"/>
</dbReference>
<dbReference type="Proteomes" id="UP000765845">
    <property type="component" value="Unassembled WGS sequence"/>
</dbReference>
<dbReference type="Gene3D" id="3.20.20.140">
    <property type="entry name" value="Metal-dependent hydrolases"/>
    <property type="match status" value="1"/>
</dbReference>
<dbReference type="RefSeq" id="WP_168452119.1">
    <property type="nucleotide sequence ID" value="NZ_JAAWWK010000009.1"/>
</dbReference>
<dbReference type="PROSITE" id="PS51257">
    <property type="entry name" value="PROKAR_LIPOPROTEIN"/>
    <property type="match status" value="1"/>
</dbReference>
<gene>
    <name evidence="1" type="ORF">HCU74_19500</name>
</gene>
<name>A0ABX1GMB4_9GAMM</name>
<sequence length="927" mass="102444">MSRFNTTLHTPQRHSPRRHIAKGAASALLALSCTLAFGAKDEAREAPVADGLDHYLEEASQEDAAPPSLLRAERITLAAIDSYPRSGPDAIAGVGDWWLSNGVVCAAISDVDHDAGIVAGGGSLIDLGHCNRDDDQWTYANVLTGLSKDTAIPVRHINASLSDDAAEIIATGEREGLRQTVRFRLGADSDRLEIDVELVRIGEGPALQMSGLFTLYSNRVLSPFSYSSYAPNATLGFQHKDIDRHSTASLIRGMMPADWNILVGEDNGHDSISYGLQLMSAELINGEGARQTLPRFLAVLPNYSLHGWLTRPLWIQSDRLNWLSMLQSRFMDLEPREKLIAKFQVLLGRRNDVASITDQIYRGPVLRGYSNHNDVSFTVWDQQERPVTQVRPQQDGSFTLRLPDRARRVRVTANAPWGQQLAREIAVADNRNDSGRWMFRRNGSLTLPRGEAMSLYFFGLGDTPNPRFGDDLLGFSIGDSPLPSTAQRNRIDLAGIPSDPEVIDLAPGNYQVLVGRGMEYELREYLLTVIAGKRSLLPIQPPKRLWFGEDWRSADLHVHSGASFDATVSIRERLRSYVAQGAEILLASEHNRIVDYRPVVSDMGLENDVQVMVGAELTSMAHTEEAPYTIGHSNAFPLRARPNDYAGGIFRTEGRALRELIAEVKGREPGALFQLNHPRAVAPDDQDLAFFDHLSIGKRFNADQPLDASDNRSLLAVDPVSGARDIDFDLLEVINGSEFAVYEQVRNDWFALLNQGARRAATGNSDSHDLSQVVAAPRNYIYLPDSGPLPLSEQAIVKALSSGQSFATTGPFLELTLRQGKNTIGLGGYLHGREGQLHVRVSAADWVDVDLMTIWVNGEIYRELRTFPGDHKVVEIVADKDSWLVVEVRGKAGELYRKVLPDLQPLALSNPIYIDANNDGRWQAPLN</sequence>
<accession>A0ABX1GMB4</accession>
<organism evidence="1 2">
    <name type="scientific">Spongiibacter thalassae</name>
    <dbReference type="NCBI Taxonomy" id="2721624"/>
    <lineage>
        <taxon>Bacteria</taxon>
        <taxon>Pseudomonadati</taxon>
        <taxon>Pseudomonadota</taxon>
        <taxon>Gammaproteobacteria</taxon>
        <taxon>Cellvibrionales</taxon>
        <taxon>Spongiibacteraceae</taxon>
        <taxon>Spongiibacter</taxon>
    </lineage>
</organism>
<proteinExistence type="predicted"/>
<keyword evidence="2" id="KW-1185">Reference proteome</keyword>
<dbReference type="SUPFAM" id="SSF89550">
    <property type="entry name" value="PHP domain-like"/>
    <property type="match status" value="1"/>
</dbReference>
<evidence type="ECO:0000313" key="2">
    <source>
        <dbReference type="Proteomes" id="UP000765845"/>
    </source>
</evidence>
<protein>
    <submittedName>
        <fullName evidence="1">CehA/McbA family metallohydrolase</fullName>
    </submittedName>
</protein>